<dbReference type="PROSITE" id="PS50893">
    <property type="entry name" value="ABC_TRANSPORTER_2"/>
    <property type="match status" value="1"/>
</dbReference>
<dbReference type="Proteomes" id="UP000277811">
    <property type="component" value="Unassembled WGS sequence"/>
</dbReference>
<dbReference type="Pfam" id="PF00005">
    <property type="entry name" value="ABC_tran"/>
    <property type="match status" value="1"/>
</dbReference>
<evidence type="ECO:0000313" key="5">
    <source>
        <dbReference type="EMBL" id="VBB07589.1"/>
    </source>
</evidence>
<dbReference type="PROSITE" id="PS00211">
    <property type="entry name" value="ABC_TRANSPORTER_1"/>
    <property type="match status" value="1"/>
</dbReference>
<keyword evidence="3" id="KW-0067">ATP-binding</keyword>
<sequence>MELIWCDKIRLTKNGQDLLQHVSFTVEQGEFVGIAGPSGSGKTSLLRIMNLLHSPTEGIVMYKGKNITSYDPVQLRREVGYVLQKPYLFEGTVRDNLEYPYLIWKQKPDEEEITAYLERVNLTAGILKKRGSELSGGEQQRVAFVRSLLAKPEVLLLDEISAALDEENTLVLEQLIRTEHEDRNTTVLFVSHNTGQLRRLARKIIYIEKGQVIFSGPAEEFFQIRGGLKNE</sequence>
<dbReference type="SUPFAM" id="SSF52540">
    <property type="entry name" value="P-loop containing nucleoside triphosphate hydrolases"/>
    <property type="match status" value="1"/>
</dbReference>
<dbReference type="InterPro" id="IPR003593">
    <property type="entry name" value="AAA+_ATPase"/>
</dbReference>
<keyword evidence="2" id="KW-0547">Nucleotide-binding</keyword>
<proteinExistence type="predicted"/>
<organism evidence="5 6">
    <name type="scientific">Lucifera butyrica</name>
    <dbReference type="NCBI Taxonomy" id="1351585"/>
    <lineage>
        <taxon>Bacteria</taxon>
        <taxon>Bacillati</taxon>
        <taxon>Bacillota</taxon>
        <taxon>Negativicutes</taxon>
        <taxon>Veillonellales</taxon>
        <taxon>Veillonellaceae</taxon>
        <taxon>Lucifera</taxon>
    </lineage>
</organism>
<name>A0A498R8R0_9FIRM</name>
<gene>
    <name evidence="5" type="ORF">LUCI_2854</name>
</gene>
<dbReference type="PANTHER" id="PTHR43423">
    <property type="entry name" value="ABC TRANSPORTER I FAMILY MEMBER 17"/>
    <property type="match status" value="1"/>
</dbReference>
<dbReference type="RefSeq" id="WP_122628517.1">
    <property type="nucleotide sequence ID" value="NZ_UPPP01000076.1"/>
</dbReference>
<dbReference type="InterPro" id="IPR003439">
    <property type="entry name" value="ABC_transporter-like_ATP-bd"/>
</dbReference>
<dbReference type="InterPro" id="IPR017871">
    <property type="entry name" value="ABC_transporter-like_CS"/>
</dbReference>
<dbReference type="AlphaFoldDB" id="A0A498R8R0"/>
<protein>
    <submittedName>
        <fullName evidence="5">Abc transporter</fullName>
    </submittedName>
</protein>
<evidence type="ECO:0000259" key="4">
    <source>
        <dbReference type="PROSITE" id="PS50893"/>
    </source>
</evidence>
<keyword evidence="6" id="KW-1185">Reference proteome</keyword>
<evidence type="ECO:0000256" key="2">
    <source>
        <dbReference type="ARBA" id="ARBA00022741"/>
    </source>
</evidence>
<dbReference type="InterPro" id="IPR027417">
    <property type="entry name" value="P-loop_NTPase"/>
</dbReference>
<evidence type="ECO:0000256" key="1">
    <source>
        <dbReference type="ARBA" id="ARBA00022448"/>
    </source>
</evidence>
<dbReference type="OrthoDB" id="9785080at2"/>
<dbReference type="EMBL" id="UPPP01000076">
    <property type="protein sequence ID" value="VBB07589.1"/>
    <property type="molecule type" value="Genomic_DNA"/>
</dbReference>
<dbReference type="GO" id="GO:0016887">
    <property type="term" value="F:ATP hydrolysis activity"/>
    <property type="evidence" value="ECO:0007669"/>
    <property type="project" value="InterPro"/>
</dbReference>
<dbReference type="PANTHER" id="PTHR43423:SF1">
    <property type="entry name" value="ABC TRANSPORTER I FAMILY MEMBER 17"/>
    <property type="match status" value="1"/>
</dbReference>
<dbReference type="GO" id="GO:0005524">
    <property type="term" value="F:ATP binding"/>
    <property type="evidence" value="ECO:0007669"/>
    <property type="project" value="UniProtKB-KW"/>
</dbReference>
<dbReference type="Gene3D" id="3.40.50.300">
    <property type="entry name" value="P-loop containing nucleotide triphosphate hydrolases"/>
    <property type="match status" value="1"/>
</dbReference>
<keyword evidence="1" id="KW-0813">Transport</keyword>
<accession>A0A498R8R0</accession>
<feature type="domain" description="ABC transporter" evidence="4">
    <location>
        <begin position="4"/>
        <end position="228"/>
    </location>
</feature>
<dbReference type="SMART" id="SM00382">
    <property type="entry name" value="AAA"/>
    <property type="match status" value="1"/>
</dbReference>
<evidence type="ECO:0000313" key="6">
    <source>
        <dbReference type="Proteomes" id="UP000277811"/>
    </source>
</evidence>
<evidence type="ECO:0000256" key="3">
    <source>
        <dbReference type="ARBA" id="ARBA00022840"/>
    </source>
</evidence>
<reference evidence="5 6" key="1">
    <citation type="submission" date="2018-06" db="EMBL/GenBank/DDBJ databases">
        <authorList>
            <person name="Strepis N."/>
        </authorList>
    </citation>
    <scope>NUCLEOTIDE SEQUENCE [LARGE SCALE GENOMIC DNA]</scope>
    <source>
        <strain evidence="5">LUCI</strain>
    </source>
</reference>